<feature type="compositionally biased region" description="Low complexity" evidence="1">
    <location>
        <begin position="109"/>
        <end position="125"/>
    </location>
</feature>
<name>A0A6J4PED3_9ACTN</name>
<proteinExistence type="predicted"/>
<sequence length="237" mass="24186">MRASPLRPPEPPTGPAGLPAELVREVERGGYYPALVTDVVELALAGEEVRDHLVHLETTFDADEVRRHVTVMVLTDSRLLVAHVDDHPGEEHAAEGPGASPGSVGGAGRAASGDPDGAPATSAAPSVAASSVESVPLHQVGSVVVSHRVVDPASHRPGQPPAELVLTVGWGAVRRVDLEPATCGDPECEADHGYTGTIAGEDVSLRVSADAEGAEAVRSAARFARSLTAAALPSPAG</sequence>
<dbReference type="Pfam" id="PF19461">
    <property type="entry name" value="DUF5998"/>
    <property type="match status" value="2"/>
</dbReference>
<reference evidence="2" key="1">
    <citation type="submission" date="2020-02" db="EMBL/GenBank/DDBJ databases">
        <authorList>
            <person name="Meier V. D."/>
        </authorList>
    </citation>
    <scope>NUCLEOTIDE SEQUENCE</scope>
    <source>
        <strain evidence="2">AVDCRST_MAG35</strain>
    </source>
</reference>
<protein>
    <recommendedName>
        <fullName evidence="3">Phosphodiesterase</fullName>
    </recommendedName>
</protein>
<evidence type="ECO:0000256" key="1">
    <source>
        <dbReference type="SAM" id="MobiDB-lite"/>
    </source>
</evidence>
<feature type="region of interest" description="Disordered" evidence="1">
    <location>
        <begin position="88"/>
        <end position="125"/>
    </location>
</feature>
<evidence type="ECO:0008006" key="3">
    <source>
        <dbReference type="Google" id="ProtNLM"/>
    </source>
</evidence>
<evidence type="ECO:0000313" key="2">
    <source>
        <dbReference type="EMBL" id="CAA9408569.1"/>
    </source>
</evidence>
<dbReference type="InterPro" id="IPR046040">
    <property type="entry name" value="DUF5998"/>
</dbReference>
<organism evidence="2">
    <name type="scientific">uncultured Quadrisphaera sp</name>
    <dbReference type="NCBI Taxonomy" id="904978"/>
    <lineage>
        <taxon>Bacteria</taxon>
        <taxon>Bacillati</taxon>
        <taxon>Actinomycetota</taxon>
        <taxon>Actinomycetes</taxon>
        <taxon>Kineosporiales</taxon>
        <taxon>Kineosporiaceae</taxon>
        <taxon>Quadrisphaera</taxon>
        <taxon>environmental samples</taxon>
    </lineage>
</organism>
<dbReference type="EMBL" id="CADCUY010000272">
    <property type="protein sequence ID" value="CAA9408569.1"/>
    <property type="molecule type" value="Genomic_DNA"/>
</dbReference>
<accession>A0A6J4PED3</accession>
<dbReference type="AlphaFoldDB" id="A0A6J4PED3"/>
<gene>
    <name evidence="2" type="ORF">AVDCRST_MAG35-1302</name>
</gene>